<proteinExistence type="predicted"/>
<sequence>MGEVLVEREKYDLQQTPVGKWRVYSLVWQFSLSAGSRIAVKEYLISYPLSAMSVTRNSPHRGEWSNIRNSISINMNATFAARDCPQG</sequence>
<comment type="caution">
    <text evidence="1">The sequence shown here is derived from an EMBL/GenBank/DDBJ whole genome shotgun (WGS) entry which is preliminary data.</text>
</comment>
<accession>A0AAE0VS19</accession>
<name>A0AAE0VS19_9BIVA</name>
<evidence type="ECO:0000313" key="1">
    <source>
        <dbReference type="EMBL" id="KAK3587941.1"/>
    </source>
</evidence>
<dbReference type="AlphaFoldDB" id="A0AAE0VS19"/>
<evidence type="ECO:0000313" key="2">
    <source>
        <dbReference type="Proteomes" id="UP001195483"/>
    </source>
</evidence>
<organism evidence="1 2">
    <name type="scientific">Potamilus streckersoni</name>
    <dbReference type="NCBI Taxonomy" id="2493646"/>
    <lineage>
        <taxon>Eukaryota</taxon>
        <taxon>Metazoa</taxon>
        <taxon>Spiralia</taxon>
        <taxon>Lophotrochozoa</taxon>
        <taxon>Mollusca</taxon>
        <taxon>Bivalvia</taxon>
        <taxon>Autobranchia</taxon>
        <taxon>Heteroconchia</taxon>
        <taxon>Palaeoheterodonta</taxon>
        <taxon>Unionida</taxon>
        <taxon>Unionoidea</taxon>
        <taxon>Unionidae</taxon>
        <taxon>Ambleminae</taxon>
        <taxon>Lampsilini</taxon>
        <taxon>Potamilus</taxon>
    </lineage>
</organism>
<reference evidence="1" key="1">
    <citation type="journal article" date="2021" name="Genome Biol. Evol.">
        <title>A High-Quality Reference Genome for a Parasitic Bivalve with Doubly Uniparental Inheritance (Bivalvia: Unionida).</title>
        <authorList>
            <person name="Smith C.H."/>
        </authorList>
    </citation>
    <scope>NUCLEOTIDE SEQUENCE</scope>
    <source>
        <strain evidence="1">CHS0354</strain>
    </source>
</reference>
<keyword evidence="2" id="KW-1185">Reference proteome</keyword>
<dbReference type="EMBL" id="JAEAOA010000895">
    <property type="protein sequence ID" value="KAK3587941.1"/>
    <property type="molecule type" value="Genomic_DNA"/>
</dbReference>
<reference evidence="1" key="3">
    <citation type="submission" date="2023-05" db="EMBL/GenBank/DDBJ databases">
        <authorList>
            <person name="Smith C.H."/>
        </authorList>
    </citation>
    <scope>NUCLEOTIDE SEQUENCE</scope>
    <source>
        <strain evidence="1">CHS0354</strain>
        <tissue evidence="1">Mantle</tissue>
    </source>
</reference>
<reference evidence="1" key="2">
    <citation type="journal article" date="2021" name="Genome Biol. Evol.">
        <title>Developing a high-quality reference genome for a parasitic bivalve with doubly uniparental inheritance (Bivalvia: Unionida).</title>
        <authorList>
            <person name="Smith C.H."/>
        </authorList>
    </citation>
    <scope>NUCLEOTIDE SEQUENCE</scope>
    <source>
        <strain evidence="1">CHS0354</strain>
        <tissue evidence="1">Mantle</tissue>
    </source>
</reference>
<dbReference type="Proteomes" id="UP001195483">
    <property type="component" value="Unassembled WGS sequence"/>
</dbReference>
<protein>
    <submittedName>
        <fullName evidence="1">Uncharacterized protein</fullName>
    </submittedName>
</protein>
<gene>
    <name evidence="1" type="ORF">CHS0354_014456</name>
</gene>